<reference evidence="2" key="1">
    <citation type="journal article" date="2023" name="Mol. Phylogenet. Evol.">
        <title>Genome-scale phylogeny and comparative genomics of the fungal order Sordariales.</title>
        <authorList>
            <person name="Hensen N."/>
            <person name="Bonometti L."/>
            <person name="Westerberg I."/>
            <person name="Brannstrom I.O."/>
            <person name="Guillou S."/>
            <person name="Cros-Aarteil S."/>
            <person name="Calhoun S."/>
            <person name="Haridas S."/>
            <person name="Kuo A."/>
            <person name="Mondo S."/>
            <person name="Pangilinan J."/>
            <person name="Riley R."/>
            <person name="LaButti K."/>
            <person name="Andreopoulos B."/>
            <person name="Lipzen A."/>
            <person name="Chen C."/>
            <person name="Yan M."/>
            <person name="Daum C."/>
            <person name="Ng V."/>
            <person name="Clum A."/>
            <person name="Steindorff A."/>
            <person name="Ohm R.A."/>
            <person name="Martin F."/>
            <person name="Silar P."/>
            <person name="Natvig D.O."/>
            <person name="Lalanne C."/>
            <person name="Gautier V."/>
            <person name="Ament-Velasquez S.L."/>
            <person name="Kruys A."/>
            <person name="Hutchinson M.I."/>
            <person name="Powell A.J."/>
            <person name="Barry K."/>
            <person name="Miller A.N."/>
            <person name="Grigoriev I.V."/>
            <person name="Debuchy R."/>
            <person name="Gladieux P."/>
            <person name="Hiltunen Thoren M."/>
            <person name="Johannesson H."/>
        </authorList>
    </citation>
    <scope>NUCLEOTIDE SEQUENCE</scope>
    <source>
        <strain evidence="2">CBS 103.79</strain>
    </source>
</reference>
<dbReference type="AlphaFoldDB" id="A0AAN6MBG4"/>
<protein>
    <submittedName>
        <fullName evidence="2">Uncharacterized protein</fullName>
    </submittedName>
</protein>
<comment type="caution">
    <text evidence="2">The sequence shown here is derived from an EMBL/GenBank/DDBJ whole genome shotgun (WGS) entry which is preliminary data.</text>
</comment>
<evidence type="ECO:0000256" key="1">
    <source>
        <dbReference type="SAM" id="MobiDB-lite"/>
    </source>
</evidence>
<dbReference type="Proteomes" id="UP001303889">
    <property type="component" value="Unassembled WGS sequence"/>
</dbReference>
<organism evidence="2 3">
    <name type="scientific">Staphylotrichum tortipilum</name>
    <dbReference type="NCBI Taxonomy" id="2831512"/>
    <lineage>
        <taxon>Eukaryota</taxon>
        <taxon>Fungi</taxon>
        <taxon>Dikarya</taxon>
        <taxon>Ascomycota</taxon>
        <taxon>Pezizomycotina</taxon>
        <taxon>Sordariomycetes</taxon>
        <taxon>Sordariomycetidae</taxon>
        <taxon>Sordariales</taxon>
        <taxon>Chaetomiaceae</taxon>
        <taxon>Staphylotrichum</taxon>
    </lineage>
</organism>
<name>A0AAN6MBG4_9PEZI</name>
<accession>A0AAN6MBG4</accession>
<sequence length="71" mass="8322">MVNSLVWTPEEAKYLKAIFRWQETPGLDDEKRRRQAEDTRRRHEEQQKPAGEFRILVIGGRGTGKTAILTR</sequence>
<feature type="non-terminal residue" evidence="2">
    <location>
        <position position="71"/>
    </location>
</feature>
<keyword evidence="3" id="KW-1185">Reference proteome</keyword>
<feature type="region of interest" description="Disordered" evidence="1">
    <location>
        <begin position="26"/>
        <end position="49"/>
    </location>
</feature>
<feature type="compositionally biased region" description="Basic and acidic residues" evidence="1">
    <location>
        <begin position="28"/>
        <end position="47"/>
    </location>
</feature>
<proteinExistence type="predicted"/>
<evidence type="ECO:0000313" key="3">
    <source>
        <dbReference type="Proteomes" id="UP001303889"/>
    </source>
</evidence>
<dbReference type="EMBL" id="MU856057">
    <property type="protein sequence ID" value="KAK3897841.1"/>
    <property type="molecule type" value="Genomic_DNA"/>
</dbReference>
<evidence type="ECO:0000313" key="2">
    <source>
        <dbReference type="EMBL" id="KAK3897841.1"/>
    </source>
</evidence>
<reference evidence="2" key="2">
    <citation type="submission" date="2023-05" db="EMBL/GenBank/DDBJ databases">
        <authorList>
            <consortium name="Lawrence Berkeley National Laboratory"/>
            <person name="Steindorff A."/>
            <person name="Hensen N."/>
            <person name="Bonometti L."/>
            <person name="Westerberg I."/>
            <person name="Brannstrom I.O."/>
            <person name="Guillou S."/>
            <person name="Cros-Aarteil S."/>
            <person name="Calhoun S."/>
            <person name="Haridas S."/>
            <person name="Kuo A."/>
            <person name="Mondo S."/>
            <person name="Pangilinan J."/>
            <person name="Riley R."/>
            <person name="Labutti K."/>
            <person name="Andreopoulos B."/>
            <person name="Lipzen A."/>
            <person name="Chen C."/>
            <person name="Yanf M."/>
            <person name="Daum C."/>
            <person name="Ng V."/>
            <person name="Clum A."/>
            <person name="Ohm R."/>
            <person name="Martin F."/>
            <person name="Silar P."/>
            <person name="Natvig D."/>
            <person name="Lalanne C."/>
            <person name="Gautier V."/>
            <person name="Ament-Velasquez S.L."/>
            <person name="Kruys A."/>
            <person name="Hutchinson M.I."/>
            <person name="Powell A.J."/>
            <person name="Barry K."/>
            <person name="Miller A.N."/>
            <person name="Grigoriev I.V."/>
            <person name="Debuchy R."/>
            <person name="Gladieux P."/>
            <person name="Thoren M.H."/>
            <person name="Johannesson H."/>
        </authorList>
    </citation>
    <scope>NUCLEOTIDE SEQUENCE</scope>
    <source>
        <strain evidence="2">CBS 103.79</strain>
    </source>
</reference>
<gene>
    <name evidence="2" type="ORF">C8A05DRAFT_38585</name>
</gene>